<evidence type="ECO:0000256" key="2">
    <source>
        <dbReference type="ARBA" id="ARBA00023002"/>
    </source>
</evidence>
<dbReference type="PROSITE" id="PS00671">
    <property type="entry name" value="D_2_HYDROXYACID_DH_3"/>
    <property type="match status" value="1"/>
</dbReference>
<keyword evidence="8" id="KW-1185">Reference proteome</keyword>
<accession>A0ABV0JSM6</accession>
<dbReference type="PANTHER" id="PTHR43026:SF1">
    <property type="entry name" value="2-HYDROXYACID DEHYDROGENASE HOMOLOG 1-RELATED"/>
    <property type="match status" value="1"/>
</dbReference>
<gene>
    <name evidence="7" type="ORF">NDI37_18325</name>
</gene>
<dbReference type="InterPro" id="IPR029753">
    <property type="entry name" value="D-isomer_DH_CS"/>
</dbReference>
<dbReference type="InterPro" id="IPR058205">
    <property type="entry name" value="D-LDH-like"/>
</dbReference>
<dbReference type="EMBL" id="JAMPKK010000043">
    <property type="protein sequence ID" value="MEP0866417.1"/>
    <property type="molecule type" value="Genomic_DNA"/>
</dbReference>
<evidence type="ECO:0000256" key="4">
    <source>
        <dbReference type="RuleBase" id="RU003719"/>
    </source>
</evidence>
<feature type="domain" description="D-isomer specific 2-hydroxyacid dehydrogenase catalytic" evidence="5">
    <location>
        <begin position="3"/>
        <end position="333"/>
    </location>
</feature>
<dbReference type="Proteomes" id="UP001442494">
    <property type="component" value="Unassembled WGS sequence"/>
</dbReference>
<keyword evidence="2 4" id="KW-0560">Oxidoreductase</keyword>
<comment type="similarity">
    <text evidence="1 4">Belongs to the D-isomer specific 2-hydroxyacid dehydrogenase family.</text>
</comment>
<dbReference type="SUPFAM" id="SSF51735">
    <property type="entry name" value="NAD(P)-binding Rossmann-fold domains"/>
    <property type="match status" value="1"/>
</dbReference>
<name>A0ABV0JSM6_9CYAN</name>
<comment type="caution">
    <text evidence="7">The sequence shown here is derived from an EMBL/GenBank/DDBJ whole genome shotgun (WGS) entry which is preliminary data.</text>
</comment>
<dbReference type="Gene3D" id="3.40.50.720">
    <property type="entry name" value="NAD(P)-binding Rossmann-like Domain"/>
    <property type="match status" value="2"/>
</dbReference>
<protein>
    <submittedName>
        <fullName evidence="7">Hydroxyacid dehydrogenase</fullName>
    </submittedName>
</protein>
<dbReference type="InterPro" id="IPR036291">
    <property type="entry name" value="NAD(P)-bd_dom_sf"/>
</dbReference>
<feature type="domain" description="D-isomer specific 2-hydroxyacid dehydrogenase NAD-binding" evidence="6">
    <location>
        <begin position="106"/>
        <end position="302"/>
    </location>
</feature>
<organism evidence="7 8">
    <name type="scientific">Funiculus sociatus GB2-A5</name>
    <dbReference type="NCBI Taxonomy" id="2933946"/>
    <lineage>
        <taxon>Bacteria</taxon>
        <taxon>Bacillati</taxon>
        <taxon>Cyanobacteriota</taxon>
        <taxon>Cyanophyceae</taxon>
        <taxon>Coleofasciculales</taxon>
        <taxon>Coleofasciculaceae</taxon>
        <taxon>Funiculus</taxon>
    </lineage>
</organism>
<dbReference type="InterPro" id="IPR006140">
    <property type="entry name" value="D-isomer_DH_NAD-bd"/>
</dbReference>
<evidence type="ECO:0000259" key="5">
    <source>
        <dbReference type="Pfam" id="PF00389"/>
    </source>
</evidence>
<dbReference type="Pfam" id="PF00389">
    <property type="entry name" value="2-Hacid_dh"/>
    <property type="match status" value="1"/>
</dbReference>
<evidence type="ECO:0000313" key="8">
    <source>
        <dbReference type="Proteomes" id="UP001442494"/>
    </source>
</evidence>
<dbReference type="PANTHER" id="PTHR43026">
    <property type="entry name" value="2-HYDROXYACID DEHYDROGENASE HOMOLOG 1-RELATED"/>
    <property type="match status" value="1"/>
</dbReference>
<sequence>MKVVIFEVEDWEKEAFNDLSKEHELKFVDEQLKSANAGQYADADVVSTFIDSQLNAGVLQQLSQIKLIATRSTGFDHIDSEYCQTQNVTICNVPNYGENTIAEHVFGLLLAISHNIIEAVHNTRQGYFSFKGLQGFDLRGKTLGVVGTGIIGQYVIQIAKGFQMEVVAFDVHPNQELAARLKFEYADLETVLATSDIITLHVPANKNTHHLIAAEQFAKMKDGAILINTARGSVVDIQALLHALIEGKLAAAGLDVLPQELVLRKDSELLQAVDRKQDDLQTLLADLILMRLPNVIVTPHSAFNTREARERIIKTTVENILAFTQNKPQNVVNNK</sequence>
<dbReference type="RefSeq" id="WP_190422793.1">
    <property type="nucleotide sequence ID" value="NZ_JAMPKK010000043.1"/>
</dbReference>
<evidence type="ECO:0000313" key="7">
    <source>
        <dbReference type="EMBL" id="MEP0866417.1"/>
    </source>
</evidence>
<reference evidence="7 8" key="1">
    <citation type="submission" date="2022-04" db="EMBL/GenBank/DDBJ databases">
        <title>Positive selection, recombination, and allopatry shape intraspecific diversity of widespread and dominant cyanobacteria.</title>
        <authorList>
            <person name="Wei J."/>
            <person name="Shu W."/>
            <person name="Hu C."/>
        </authorList>
    </citation>
    <scope>NUCLEOTIDE SEQUENCE [LARGE SCALE GENOMIC DNA]</scope>
    <source>
        <strain evidence="7 8">GB2-A5</strain>
    </source>
</reference>
<dbReference type="SUPFAM" id="SSF52283">
    <property type="entry name" value="Formate/glycerate dehydrogenase catalytic domain-like"/>
    <property type="match status" value="1"/>
</dbReference>
<dbReference type="InterPro" id="IPR006139">
    <property type="entry name" value="D-isomer_2_OHA_DH_cat_dom"/>
</dbReference>
<dbReference type="CDD" id="cd12187">
    <property type="entry name" value="LDH_like_1"/>
    <property type="match status" value="1"/>
</dbReference>
<evidence type="ECO:0000256" key="3">
    <source>
        <dbReference type="ARBA" id="ARBA00023027"/>
    </source>
</evidence>
<evidence type="ECO:0000256" key="1">
    <source>
        <dbReference type="ARBA" id="ARBA00005854"/>
    </source>
</evidence>
<keyword evidence="3" id="KW-0520">NAD</keyword>
<dbReference type="Pfam" id="PF02826">
    <property type="entry name" value="2-Hacid_dh_C"/>
    <property type="match status" value="1"/>
</dbReference>
<proteinExistence type="inferred from homology"/>
<evidence type="ECO:0000259" key="6">
    <source>
        <dbReference type="Pfam" id="PF02826"/>
    </source>
</evidence>